<gene>
    <name evidence="1" type="ORF">CBOVIS_LOCUS4522</name>
</gene>
<proteinExistence type="predicted"/>
<evidence type="ECO:0000313" key="1">
    <source>
        <dbReference type="EMBL" id="CAB3401832.1"/>
    </source>
</evidence>
<accession>A0A8S1EL83</accession>
<dbReference type="Proteomes" id="UP000494206">
    <property type="component" value="Unassembled WGS sequence"/>
</dbReference>
<name>A0A8S1EL83_9PELO</name>
<dbReference type="EMBL" id="CADEPM010000003">
    <property type="protein sequence ID" value="CAB3401832.1"/>
    <property type="molecule type" value="Genomic_DNA"/>
</dbReference>
<protein>
    <submittedName>
        <fullName evidence="1">Uncharacterized protein</fullName>
    </submittedName>
</protein>
<dbReference type="AlphaFoldDB" id="A0A8S1EL83"/>
<evidence type="ECO:0000313" key="2">
    <source>
        <dbReference type="Proteomes" id="UP000494206"/>
    </source>
</evidence>
<keyword evidence="2" id="KW-1185">Reference proteome</keyword>
<organism evidence="1 2">
    <name type="scientific">Caenorhabditis bovis</name>
    <dbReference type="NCBI Taxonomy" id="2654633"/>
    <lineage>
        <taxon>Eukaryota</taxon>
        <taxon>Metazoa</taxon>
        <taxon>Ecdysozoa</taxon>
        <taxon>Nematoda</taxon>
        <taxon>Chromadorea</taxon>
        <taxon>Rhabditida</taxon>
        <taxon>Rhabditina</taxon>
        <taxon>Rhabditomorpha</taxon>
        <taxon>Rhabditoidea</taxon>
        <taxon>Rhabditidae</taxon>
        <taxon>Peloderinae</taxon>
        <taxon>Caenorhabditis</taxon>
    </lineage>
</organism>
<sequence length="208" mass="24367">MHLSAWDHPNPPHYFELDGSLNPKIGFWRENVCRAVPPHSSDFIPSAHSYSIFVSLTMPVPIVCENMTLERIRGIYPNMKHKQMVRLELIIQMMKVAMFSKKDETLDANCIKALSRGSDLKEFMREFPCCSNFEIKVHVAIDIARRFKAIEEGVGALYTEQRWEKRVELLVDIFGEYKTINVFDVVPTRMANNWRRRAMCCRTSRHFR</sequence>
<reference evidence="1 2" key="1">
    <citation type="submission" date="2020-04" db="EMBL/GenBank/DDBJ databases">
        <authorList>
            <person name="Laetsch R D."/>
            <person name="Stevens L."/>
            <person name="Kumar S."/>
            <person name="Blaxter L. M."/>
        </authorList>
    </citation>
    <scope>NUCLEOTIDE SEQUENCE [LARGE SCALE GENOMIC DNA]</scope>
</reference>
<comment type="caution">
    <text evidence="1">The sequence shown here is derived from an EMBL/GenBank/DDBJ whole genome shotgun (WGS) entry which is preliminary data.</text>
</comment>